<keyword evidence="1" id="KW-1133">Transmembrane helix</keyword>
<dbReference type="SUPFAM" id="SSF55073">
    <property type="entry name" value="Nucleotide cyclase"/>
    <property type="match status" value="1"/>
</dbReference>
<feature type="transmembrane region" description="Helical" evidence="1">
    <location>
        <begin position="84"/>
        <end position="102"/>
    </location>
</feature>
<name>A0A506U962_9HYPH</name>
<dbReference type="SMART" id="SM00267">
    <property type="entry name" value="GGDEF"/>
    <property type="match status" value="1"/>
</dbReference>
<dbReference type="InterPro" id="IPR035919">
    <property type="entry name" value="EAL_sf"/>
</dbReference>
<proteinExistence type="predicted"/>
<reference evidence="5 6" key="1">
    <citation type="submission" date="2019-06" db="EMBL/GenBank/DDBJ databases">
        <authorList>
            <person name="Li M."/>
        </authorList>
    </citation>
    <scope>NUCLEOTIDE SEQUENCE [LARGE SCALE GENOMIC DNA]</scope>
    <source>
        <strain evidence="5 6">BGMRC6574</strain>
    </source>
</reference>
<comment type="caution">
    <text evidence="5">The sequence shown here is derived from an EMBL/GenBank/DDBJ whole genome shotgun (WGS) entry which is preliminary data.</text>
</comment>
<dbReference type="AlphaFoldDB" id="A0A506U962"/>
<evidence type="ECO:0000259" key="2">
    <source>
        <dbReference type="PROSITE" id="PS50883"/>
    </source>
</evidence>
<dbReference type="InterPro" id="IPR052155">
    <property type="entry name" value="Biofilm_reg_signaling"/>
</dbReference>
<dbReference type="PROSITE" id="PS50924">
    <property type="entry name" value="MHYT"/>
    <property type="match status" value="1"/>
</dbReference>
<feature type="domain" description="EAL" evidence="2">
    <location>
        <begin position="429"/>
        <end position="679"/>
    </location>
</feature>
<dbReference type="InterPro" id="IPR029787">
    <property type="entry name" value="Nucleotide_cyclase"/>
</dbReference>
<dbReference type="Pfam" id="PF03707">
    <property type="entry name" value="MHYT"/>
    <property type="match status" value="2"/>
</dbReference>
<dbReference type="Pfam" id="PF00563">
    <property type="entry name" value="EAL"/>
    <property type="match status" value="1"/>
</dbReference>
<gene>
    <name evidence="5" type="ORF">FJU11_09505</name>
</gene>
<dbReference type="Gene3D" id="3.30.70.270">
    <property type="match status" value="1"/>
</dbReference>
<evidence type="ECO:0000259" key="3">
    <source>
        <dbReference type="PROSITE" id="PS50887"/>
    </source>
</evidence>
<keyword evidence="1" id="KW-0812">Transmembrane</keyword>
<dbReference type="EMBL" id="VHLH01000015">
    <property type="protein sequence ID" value="TPW28377.1"/>
    <property type="molecule type" value="Genomic_DNA"/>
</dbReference>
<dbReference type="CDD" id="cd01948">
    <property type="entry name" value="EAL"/>
    <property type="match status" value="1"/>
</dbReference>
<dbReference type="InterPro" id="IPR000160">
    <property type="entry name" value="GGDEF_dom"/>
</dbReference>
<sequence length="681" mass="73795">MSRILDCIFLKHDLSILLLAVVICNVGAMVTVRLYRRAVETDGFSRTGWHFLAAVCGGAAIWTTHFIAMLGYRPGVSVHLEPTLTIGSIFLAIAGTWIGFLISTVGRSVVFTVMGGVAVALAIIAMHFAGMSAYRVAGTMLWSPGYLMLALALALVFSVAAMLAARRWTKGRARHIAALCLAFAVKGLHFVAMSAMIVEPAPGVVAGVGGLENATPMALAVTIAGLLVIGTGLSSYLIDNRLRANTNEQLRHMALHDPLTGLANRTTFHLRLDEMLAADHEPRLAVVGIDLDRFKEINDGWGHAAGDEALRILAERLRTFAEERFHVARIAGDEFAAILPFESEEELAATIHLLADLFRKSLRIDLASRIGTIEFEVGASLGIAVSPLHGADPDTLVSNADLAMYRAKNDPGGTLCYYDPRMGEEVREERMLCTQLAHAIENDELEVHYQVQKSLTDDSIRGYEALLRWTHPTLGPISPGVFIPLAEANGLIVELGEWVLRRACAKAAEWEEPHGIAVNLSAVQLAQPDLPGLIRTILHETGLAGRRLELELTETALVRDRARSLRIMGEIKALGVRVALDDFGTGYSSLETLRLFPIDRIKLDRSFVDELSGNETVTPFVAAVLALGRSLSIPVLAEGIETDAQLALLRSQACEEGQGYFLGRPGPPSLVFADSWSARVA</sequence>
<dbReference type="GO" id="GO:0016020">
    <property type="term" value="C:membrane"/>
    <property type="evidence" value="ECO:0007669"/>
    <property type="project" value="UniProtKB-UniRule"/>
</dbReference>
<dbReference type="PROSITE" id="PS50887">
    <property type="entry name" value="GGDEF"/>
    <property type="match status" value="1"/>
</dbReference>
<feature type="domain" description="MHYT" evidence="4">
    <location>
        <begin position="12"/>
        <end position="199"/>
    </location>
</feature>
<organism evidence="5 6">
    <name type="scientific">Pararhizobium mangrovi</name>
    <dbReference type="NCBI Taxonomy" id="2590452"/>
    <lineage>
        <taxon>Bacteria</taxon>
        <taxon>Pseudomonadati</taxon>
        <taxon>Pseudomonadota</taxon>
        <taxon>Alphaproteobacteria</taxon>
        <taxon>Hyphomicrobiales</taxon>
        <taxon>Rhizobiaceae</taxon>
        <taxon>Rhizobium/Agrobacterium group</taxon>
        <taxon>Pararhizobium</taxon>
    </lineage>
</organism>
<feature type="transmembrane region" description="Helical" evidence="1">
    <location>
        <begin position="217"/>
        <end position="238"/>
    </location>
</feature>
<dbReference type="RefSeq" id="WP_141166808.1">
    <property type="nucleotide sequence ID" value="NZ_VHLH01000015.1"/>
</dbReference>
<dbReference type="InterPro" id="IPR043128">
    <property type="entry name" value="Rev_trsase/Diguanyl_cyclase"/>
</dbReference>
<evidence type="ECO:0000259" key="4">
    <source>
        <dbReference type="PROSITE" id="PS50924"/>
    </source>
</evidence>
<protein>
    <submittedName>
        <fullName evidence="5">EAL domain-containing protein</fullName>
    </submittedName>
</protein>
<dbReference type="Pfam" id="PF00990">
    <property type="entry name" value="GGDEF"/>
    <property type="match status" value="1"/>
</dbReference>
<dbReference type="CDD" id="cd01949">
    <property type="entry name" value="GGDEF"/>
    <property type="match status" value="1"/>
</dbReference>
<keyword evidence="6" id="KW-1185">Reference proteome</keyword>
<feature type="domain" description="GGDEF" evidence="3">
    <location>
        <begin position="282"/>
        <end position="420"/>
    </location>
</feature>
<dbReference type="SUPFAM" id="SSF141868">
    <property type="entry name" value="EAL domain-like"/>
    <property type="match status" value="1"/>
</dbReference>
<feature type="transmembrane region" description="Helical" evidence="1">
    <location>
        <begin position="146"/>
        <end position="164"/>
    </location>
</feature>
<dbReference type="NCBIfam" id="TIGR00254">
    <property type="entry name" value="GGDEF"/>
    <property type="match status" value="1"/>
</dbReference>
<dbReference type="OrthoDB" id="9814202at2"/>
<dbReference type="InterPro" id="IPR001633">
    <property type="entry name" value="EAL_dom"/>
</dbReference>
<evidence type="ECO:0000313" key="5">
    <source>
        <dbReference type="EMBL" id="TPW28377.1"/>
    </source>
</evidence>
<feature type="transmembrane region" description="Helical" evidence="1">
    <location>
        <begin position="109"/>
        <end position="134"/>
    </location>
</feature>
<dbReference type="PANTHER" id="PTHR44757:SF2">
    <property type="entry name" value="BIOFILM ARCHITECTURE MAINTENANCE PROTEIN MBAA"/>
    <property type="match status" value="1"/>
</dbReference>
<dbReference type="PROSITE" id="PS50883">
    <property type="entry name" value="EAL"/>
    <property type="match status" value="1"/>
</dbReference>
<keyword evidence="1" id="KW-0472">Membrane</keyword>
<feature type="transmembrane region" description="Helical" evidence="1">
    <location>
        <begin position="47"/>
        <end position="72"/>
    </location>
</feature>
<dbReference type="PANTHER" id="PTHR44757">
    <property type="entry name" value="DIGUANYLATE CYCLASE DGCP"/>
    <property type="match status" value="1"/>
</dbReference>
<feature type="transmembrane region" description="Helical" evidence="1">
    <location>
        <begin position="14"/>
        <end position="35"/>
    </location>
</feature>
<dbReference type="InterPro" id="IPR005330">
    <property type="entry name" value="MHYT_dom"/>
</dbReference>
<dbReference type="SMART" id="SM00052">
    <property type="entry name" value="EAL"/>
    <property type="match status" value="1"/>
</dbReference>
<feature type="transmembrane region" description="Helical" evidence="1">
    <location>
        <begin position="176"/>
        <end position="197"/>
    </location>
</feature>
<evidence type="ECO:0000256" key="1">
    <source>
        <dbReference type="PROSITE-ProRule" id="PRU00244"/>
    </source>
</evidence>
<evidence type="ECO:0000313" key="6">
    <source>
        <dbReference type="Proteomes" id="UP000320314"/>
    </source>
</evidence>
<accession>A0A506U962</accession>
<dbReference type="Gene3D" id="3.20.20.450">
    <property type="entry name" value="EAL domain"/>
    <property type="match status" value="1"/>
</dbReference>
<dbReference type="Proteomes" id="UP000320314">
    <property type="component" value="Unassembled WGS sequence"/>
</dbReference>